<keyword evidence="2" id="KW-0503">Monooxygenase</keyword>
<evidence type="ECO:0000256" key="2">
    <source>
        <dbReference type="RuleBase" id="RU000461"/>
    </source>
</evidence>
<dbReference type="InterPro" id="IPR017972">
    <property type="entry name" value="Cyt_P450_CS"/>
</dbReference>
<dbReference type="InterPro" id="IPR002397">
    <property type="entry name" value="Cyt_P450_B"/>
</dbReference>
<sequence>MTGGLTPAEKAERPTVDFDHHSREYVERGVEIMHGLRQKCPVAWSEQHGGYWVATRHDDVTTVFKNDETYSSENWQGRGPRQGVLHPPTPHKEGMMEEDPPAFIAYRKPLTKYFSQPAIERIRPEIEDYAGWAIDQVIESGEAELVMGIFAAVPALLTNRFLGLPLKEATTHALAMQMAFSIPPDGTPEDRAKADQLFRWSTGAFRAAAAERRKNPTDDLISLVANLRVDGELLDMEEVVGNSFLLMSGGISTTTALLANVFTYFDEHPETRDWIKEDYSRLKTAGQEFLRYFSPVQGLARTATRQCALGDVTIEEDERIWMAMGAANRDPEVFPNPDELDLERSPNKHVAFGVGMHRCMGSHMAMAMFEIVTEQTLRRMPDLKIDRERSRRYQSTGVLNGWAELWATFTPGRPNGSTLAL</sequence>
<reference evidence="4 5" key="1">
    <citation type="submission" date="2024-06" db="EMBL/GenBank/DDBJ databases">
        <title>The Natural Products Discovery Center: Release of the First 8490 Sequenced Strains for Exploring Actinobacteria Biosynthetic Diversity.</title>
        <authorList>
            <person name="Kalkreuter E."/>
            <person name="Kautsar S.A."/>
            <person name="Yang D."/>
            <person name="Bader C.D."/>
            <person name="Teijaro C.N."/>
            <person name="Fluegel L."/>
            <person name="Davis C.M."/>
            <person name="Simpson J.R."/>
            <person name="Lauterbach L."/>
            <person name="Steele A.D."/>
            <person name="Gui C."/>
            <person name="Meng S."/>
            <person name="Li G."/>
            <person name="Viehrig K."/>
            <person name="Ye F."/>
            <person name="Su P."/>
            <person name="Kiefer A.F."/>
            <person name="Nichols A."/>
            <person name="Cepeda A.J."/>
            <person name="Yan W."/>
            <person name="Fan B."/>
            <person name="Jiang Y."/>
            <person name="Adhikari A."/>
            <person name="Zheng C.-J."/>
            <person name="Schuster L."/>
            <person name="Cowan T.M."/>
            <person name="Smanski M.J."/>
            <person name="Chevrette M.G."/>
            <person name="De Carvalho L.P.S."/>
            <person name="Shen B."/>
        </authorList>
    </citation>
    <scope>NUCLEOTIDE SEQUENCE [LARGE SCALE GENOMIC DNA]</scope>
    <source>
        <strain evidence="4 5">NPDC000155</strain>
    </source>
</reference>
<gene>
    <name evidence="4" type="ORF">ABT384_42565</name>
</gene>
<dbReference type="PANTHER" id="PTHR46696:SF6">
    <property type="entry name" value="P450, PUTATIVE (EUROFUNG)-RELATED"/>
    <property type="match status" value="1"/>
</dbReference>
<dbReference type="EMBL" id="JBEPFB010000031">
    <property type="protein sequence ID" value="MER7379287.1"/>
    <property type="molecule type" value="Genomic_DNA"/>
</dbReference>
<dbReference type="PROSITE" id="PS00086">
    <property type="entry name" value="CYTOCHROME_P450"/>
    <property type="match status" value="1"/>
</dbReference>
<dbReference type="InterPro" id="IPR036396">
    <property type="entry name" value="Cyt_P450_sf"/>
</dbReference>
<dbReference type="Proteomes" id="UP001486207">
    <property type="component" value="Unassembled WGS sequence"/>
</dbReference>
<dbReference type="RefSeq" id="WP_190075850.1">
    <property type="nucleotide sequence ID" value="NZ_BNBM01000029.1"/>
</dbReference>
<keyword evidence="2" id="KW-0349">Heme</keyword>
<protein>
    <submittedName>
        <fullName evidence="4">Cytochrome P450</fullName>
    </submittedName>
</protein>
<keyword evidence="2" id="KW-0479">Metal-binding</keyword>
<evidence type="ECO:0000256" key="3">
    <source>
        <dbReference type="SAM" id="MobiDB-lite"/>
    </source>
</evidence>
<dbReference type="PANTHER" id="PTHR46696">
    <property type="entry name" value="P450, PUTATIVE (EUROFUNG)-RELATED"/>
    <property type="match status" value="1"/>
</dbReference>
<name>A0ABV1Y5Z4_9ACTN</name>
<organism evidence="4 5">
    <name type="scientific">Streptomyces lanatus</name>
    <dbReference type="NCBI Taxonomy" id="66900"/>
    <lineage>
        <taxon>Bacteria</taxon>
        <taxon>Bacillati</taxon>
        <taxon>Actinomycetota</taxon>
        <taxon>Actinomycetes</taxon>
        <taxon>Kitasatosporales</taxon>
        <taxon>Streptomycetaceae</taxon>
        <taxon>Streptomyces</taxon>
    </lineage>
</organism>
<dbReference type="InterPro" id="IPR001128">
    <property type="entry name" value="Cyt_P450"/>
</dbReference>
<feature type="region of interest" description="Disordered" evidence="3">
    <location>
        <begin position="1"/>
        <end position="20"/>
    </location>
</feature>
<keyword evidence="5" id="KW-1185">Reference proteome</keyword>
<dbReference type="SUPFAM" id="SSF48264">
    <property type="entry name" value="Cytochrome P450"/>
    <property type="match status" value="1"/>
</dbReference>
<evidence type="ECO:0000313" key="5">
    <source>
        <dbReference type="Proteomes" id="UP001486207"/>
    </source>
</evidence>
<keyword evidence="2" id="KW-0560">Oxidoreductase</keyword>
<accession>A0ABV1Y5Z4</accession>
<evidence type="ECO:0000313" key="4">
    <source>
        <dbReference type="EMBL" id="MER7379287.1"/>
    </source>
</evidence>
<feature type="compositionally biased region" description="Basic and acidic residues" evidence="3">
    <location>
        <begin position="9"/>
        <end position="20"/>
    </location>
</feature>
<proteinExistence type="inferred from homology"/>
<evidence type="ECO:0000256" key="1">
    <source>
        <dbReference type="ARBA" id="ARBA00010617"/>
    </source>
</evidence>
<dbReference type="PRINTS" id="PR00359">
    <property type="entry name" value="BP450"/>
</dbReference>
<comment type="caution">
    <text evidence="4">The sequence shown here is derived from an EMBL/GenBank/DDBJ whole genome shotgun (WGS) entry which is preliminary data.</text>
</comment>
<dbReference type="Pfam" id="PF00067">
    <property type="entry name" value="p450"/>
    <property type="match status" value="1"/>
</dbReference>
<keyword evidence="2" id="KW-0408">Iron</keyword>
<dbReference type="Gene3D" id="1.10.630.10">
    <property type="entry name" value="Cytochrome P450"/>
    <property type="match status" value="1"/>
</dbReference>
<comment type="similarity">
    <text evidence="1 2">Belongs to the cytochrome P450 family.</text>
</comment>